<dbReference type="GeneTree" id="ENSGT00390000007464"/>
<dbReference type="Ensembl" id="ENSCAFT00020017744.1">
    <property type="protein sequence ID" value="ENSCAFP00020015272.1"/>
    <property type="gene ID" value="ENSCAFG00020012280.1"/>
</dbReference>
<organism evidence="2 3">
    <name type="scientific">Canis lupus dingo</name>
    <name type="common">dingo</name>
    <dbReference type="NCBI Taxonomy" id="286419"/>
    <lineage>
        <taxon>Eukaryota</taxon>
        <taxon>Metazoa</taxon>
        <taxon>Chordata</taxon>
        <taxon>Craniata</taxon>
        <taxon>Vertebrata</taxon>
        <taxon>Euteleostomi</taxon>
        <taxon>Mammalia</taxon>
        <taxon>Eutheria</taxon>
        <taxon>Laurasiatheria</taxon>
        <taxon>Carnivora</taxon>
        <taxon>Caniformia</taxon>
        <taxon>Canidae</taxon>
        <taxon>Canis</taxon>
    </lineage>
</organism>
<gene>
    <name evidence="2" type="primary">TMEM61</name>
</gene>
<dbReference type="Pfam" id="PF15105">
    <property type="entry name" value="TMEM61"/>
    <property type="match status" value="1"/>
</dbReference>
<accession>A0A8C0KE01</accession>
<evidence type="ECO:0000313" key="2">
    <source>
        <dbReference type="Ensembl" id="ENSCAFP00020015272.1"/>
    </source>
</evidence>
<keyword evidence="1" id="KW-0472">Membrane</keyword>
<sequence>MRRTEAQRSHMTCPGYTVISREDSTQGLQSPSRPLSWPILFLSALFCVQMCDVSRAASTLRYCMTVSGTVLLVAGTLCFAWWSEGDAGTQPGQPAAPTGHPMPEAPNPLLRSVSFFCCGAGGLLLLLGLLWSIKVSTRGPPRRDPYHLSRDLYYLTVEPSEKESYRVPKVAAVPTYEEAVCCPLAAGPPTPPAQPVEEGLEDRASGDALLGAQCPPPPSYESIVGAGQGICGQTVPGPGCSCPGPAQAAAGGP</sequence>
<proteinExistence type="predicted"/>
<dbReference type="InterPro" id="IPR028164">
    <property type="entry name" value="TMEM61"/>
</dbReference>
<protein>
    <submittedName>
        <fullName evidence="2">Transmembrane protein 61</fullName>
    </submittedName>
</protein>
<keyword evidence="3" id="KW-1185">Reference proteome</keyword>
<dbReference type="PANTHER" id="PTHR37151:SF1">
    <property type="entry name" value="TRANSMEMBRANE PROTEIN 61"/>
    <property type="match status" value="1"/>
</dbReference>
<keyword evidence="1" id="KW-1133">Transmembrane helix</keyword>
<keyword evidence="1" id="KW-0812">Transmembrane</keyword>
<dbReference type="Proteomes" id="UP000694391">
    <property type="component" value="Unplaced"/>
</dbReference>
<name>A0A8C0KE01_CANLU</name>
<evidence type="ECO:0000313" key="3">
    <source>
        <dbReference type="Proteomes" id="UP000694391"/>
    </source>
</evidence>
<reference evidence="2" key="1">
    <citation type="submission" date="2025-08" db="UniProtKB">
        <authorList>
            <consortium name="Ensembl"/>
        </authorList>
    </citation>
    <scope>IDENTIFICATION</scope>
</reference>
<feature type="transmembrane region" description="Helical" evidence="1">
    <location>
        <begin position="60"/>
        <end position="82"/>
    </location>
</feature>
<evidence type="ECO:0000256" key="1">
    <source>
        <dbReference type="SAM" id="Phobius"/>
    </source>
</evidence>
<dbReference type="AlphaFoldDB" id="A0A8C0KE01"/>
<reference evidence="2" key="2">
    <citation type="submission" date="2025-09" db="UniProtKB">
        <authorList>
            <consortium name="Ensembl"/>
        </authorList>
    </citation>
    <scope>IDENTIFICATION</scope>
</reference>
<feature type="transmembrane region" description="Helical" evidence="1">
    <location>
        <begin position="113"/>
        <end position="133"/>
    </location>
</feature>
<dbReference type="PANTHER" id="PTHR37151">
    <property type="entry name" value="TRANSMEMBRANE PROTEIN 61"/>
    <property type="match status" value="1"/>
</dbReference>